<feature type="transmembrane region" description="Helical" evidence="6">
    <location>
        <begin position="196"/>
        <end position="215"/>
    </location>
</feature>
<evidence type="ECO:0000256" key="2">
    <source>
        <dbReference type="ARBA" id="ARBA00022475"/>
    </source>
</evidence>
<evidence type="ECO:0000256" key="6">
    <source>
        <dbReference type="SAM" id="Phobius"/>
    </source>
</evidence>
<evidence type="ECO:0000313" key="8">
    <source>
        <dbReference type="Proteomes" id="UP000199065"/>
    </source>
</evidence>
<dbReference type="Proteomes" id="UP000199065">
    <property type="component" value="Unassembled WGS sequence"/>
</dbReference>
<proteinExistence type="predicted"/>
<accession>A0A1I2V6V8</accession>
<feature type="transmembrane region" description="Helical" evidence="6">
    <location>
        <begin position="6"/>
        <end position="25"/>
    </location>
</feature>
<dbReference type="Pfam" id="PF01810">
    <property type="entry name" value="LysE"/>
    <property type="match status" value="1"/>
</dbReference>
<evidence type="ECO:0000256" key="5">
    <source>
        <dbReference type="ARBA" id="ARBA00023136"/>
    </source>
</evidence>
<keyword evidence="2" id="KW-1003">Cell membrane</keyword>
<dbReference type="GO" id="GO:0005886">
    <property type="term" value="C:plasma membrane"/>
    <property type="evidence" value="ECO:0007669"/>
    <property type="project" value="UniProtKB-SubCell"/>
</dbReference>
<comment type="subcellular location">
    <subcellularLocation>
        <location evidence="1">Cell membrane</location>
        <topology evidence="1">Multi-pass membrane protein</topology>
    </subcellularLocation>
</comment>
<feature type="transmembrane region" description="Helical" evidence="6">
    <location>
        <begin position="70"/>
        <end position="90"/>
    </location>
</feature>
<dbReference type="InterPro" id="IPR001123">
    <property type="entry name" value="LeuE-type"/>
</dbReference>
<feature type="transmembrane region" description="Helical" evidence="6">
    <location>
        <begin position="137"/>
        <end position="153"/>
    </location>
</feature>
<evidence type="ECO:0000256" key="1">
    <source>
        <dbReference type="ARBA" id="ARBA00004651"/>
    </source>
</evidence>
<dbReference type="PANTHER" id="PTHR30086:SF17">
    <property type="entry name" value="LYSE FAMILY TRANSLOCATOR"/>
    <property type="match status" value="1"/>
</dbReference>
<dbReference type="PANTHER" id="PTHR30086">
    <property type="entry name" value="ARGININE EXPORTER PROTEIN ARGO"/>
    <property type="match status" value="1"/>
</dbReference>
<dbReference type="EMBL" id="FOPJ01000017">
    <property type="protein sequence ID" value="SFG82881.1"/>
    <property type="molecule type" value="Genomic_DNA"/>
</dbReference>
<dbReference type="OrthoDB" id="9784202at2"/>
<feature type="transmembrane region" description="Helical" evidence="6">
    <location>
        <begin position="159"/>
        <end position="184"/>
    </location>
</feature>
<reference evidence="7 8" key="1">
    <citation type="submission" date="2016-10" db="EMBL/GenBank/DDBJ databases">
        <authorList>
            <person name="de Groot N.N."/>
        </authorList>
    </citation>
    <scope>NUCLEOTIDE SEQUENCE [LARGE SCALE GENOMIC DNA]</scope>
    <source>
        <strain>J11</strain>
        <strain evidence="8">PG 39</strain>
    </source>
</reference>
<protein>
    <submittedName>
        <fullName evidence="7">Threonine/homoserine/homoserine lactone efflux protein</fullName>
    </submittedName>
</protein>
<keyword evidence="3 6" id="KW-0812">Transmembrane</keyword>
<keyword evidence="8" id="KW-1185">Reference proteome</keyword>
<dbReference type="STRING" id="185761.SAMN05660282_02082"/>
<dbReference type="AlphaFoldDB" id="A0A1I2V6V8"/>
<evidence type="ECO:0000256" key="3">
    <source>
        <dbReference type="ARBA" id="ARBA00022692"/>
    </source>
</evidence>
<sequence>MSLSTLMTLILVWVAAIASPGPDVVQILRTGLKDRRAGVLVAIGIMLGNTLWISASLAGLSALIDAYPSILRTLQLIGGAYLSYLGFRAFQGGLRAWRSQKFTVAVPGSFRDRGHSSLSDAAALRLGVTTNLANPKAILFFGSVFAQFVRPAAHVNGDYIPAPIVAIVLIVVGLCWFVGVALAVNTMATHLEKYSPIIDMLSGVVFLAVGVVMLYQGLSGLLAKQSAGLALHWPA</sequence>
<name>A0A1I2V6V8_9CORY</name>
<organism evidence="7 8">
    <name type="scientific">Corynebacterium spheniscorum</name>
    <dbReference type="NCBI Taxonomy" id="185761"/>
    <lineage>
        <taxon>Bacteria</taxon>
        <taxon>Bacillati</taxon>
        <taxon>Actinomycetota</taxon>
        <taxon>Actinomycetes</taxon>
        <taxon>Mycobacteriales</taxon>
        <taxon>Corynebacteriaceae</taxon>
        <taxon>Corynebacterium</taxon>
    </lineage>
</organism>
<keyword evidence="5 6" id="KW-0472">Membrane</keyword>
<gene>
    <name evidence="7" type="ORF">SAMN05660282_02082</name>
</gene>
<feature type="transmembrane region" description="Helical" evidence="6">
    <location>
        <begin position="37"/>
        <end position="64"/>
    </location>
</feature>
<dbReference type="RefSeq" id="WP_092287083.1">
    <property type="nucleotide sequence ID" value="NZ_FOPJ01000017.1"/>
</dbReference>
<evidence type="ECO:0000256" key="4">
    <source>
        <dbReference type="ARBA" id="ARBA00022989"/>
    </source>
</evidence>
<keyword evidence="4 6" id="KW-1133">Transmembrane helix</keyword>
<dbReference type="GO" id="GO:0015171">
    <property type="term" value="F:amino acid transmembrane transporter activity"/>
    <property type="evidence" value="ECO:0007669"/>
    <property type="project" value="TreeGrafter"/>
</dbReference>
<evidence type="ECO:0000313" key="7">
    <source>
        <dbReference type="EMBL" id="SFG82881.1"/>
    </source>
</evidence>